<dbReference type="PANTHER" id="PTHR35862">
    <property type="entry name" value="FELS-2 PROPHAGE PROTEIN"/>
    <property type="match status" value="1"/>
</dbReference>
<reference evidence="3 4" key="1">
    <citation type="submission" date="2017-09" db="EMBL/GenBank/DDBJ databases">
        <title>Depth-based differentiation of microbial function through sediment-hosted aquifers and enrichment of novel symbionts in the deep terrestrial subsurface.</title>
        <authorList>
            <person name="Probst A.J."/>
            <person name="Ladd B."/>
            <person name="Jarett J.K."/>
            <person name="Geller-Mcgrath D.E."/>
            <person name="Sieber C.M."/>
            <person name="Emerson J.B."/>
            <person name="Anantharaman K."/>
            <person name="Thomas B.C."/>
            <person name="Malmstrom R."/>
            <person name="Stieglmeier M."/>
            <person name="Klingl A."/>
            <person name="Woyke T."/>
            <person name="Ryan C.M."/>
            <person name="Banfield J.F."/>
        </authorList>
    </citation>
    <scope>NUCLEOTIDE SEQUENCE [LARGE SCALE GENOMIC DNA]</scope>
    <source>
        <strain evidence="3">CG17_big_fil_post_rev_8_21_14_2_50_48_46</strain>
    </source>
</reference>
<proteinExistence type="predicted"/>
<dbReference type="Pfam" id="PF04865">
    <property type="entry name" value="Baseplate_J"/>
    <property type="match status" value="1"/>
</dbReference>
<organism evidence="3 4">
    <name type="scientific">bacterium (Candidatus Blackallbacteria) CG17_big_fil_post_rev_8_21_14_2_50_48_46</name>
    <dbReference type="NCBI Taxonomy" id="2014261"/>
    <lineage>
        <taxon>Bacteria</taxon>
        <taxon>Candidatus Blackallbacteria</taxon>
    </lineage>
</organism>
<comment type="caution">
    <text evidence="3">The sequence shown here is derived from an EMBL/GenBank/DDBJ whole genome shotgun (WGS) entry which is preliminary data.</text>
</comment>
<dbReference type="Pfam" id="PF26078">
    <property type="entry name" value="Baseplate_J_M"/>
    <property type="match status" value="1"/>
</dbReference>
<evidence type="ECO:0000259" key="1">
    <source>
        <dbReference type="Pfam" id="PF04865"/>
    </source>
</evidence>
<dbReference type="AlphaFoldDB" id="A0A2M7G5N1"/>
<gene>
    <name evidence="3" type="ORF">COW36_08975</name>
</gene>
<dbReference type="PIRSF" id="PIRSF020481">
    <property type="entry name" value="BAP"/>
    <property type="match status" value="1"/>
</dbReference>
<dbReference type="PANTHER" id="PTHR35862:SF1">
    <property type="entry name" value="FELS-2 PROPHAGE PROTEIN"/>
    <property type="match status" value="1"/>
</dbReference>
<dbReference type="InterPro" id="IPR006949">
    <property type="entry name" value="Barrel_Baseplate_J-like"/>
</dbReference>
<name>A0A2M7G5N1_9BACT</name>
<evidence type="ECO:0000313" key="4">
    <source>
        <dbReference type="Proteomes" id="UP000231019"/>
    </source>
</evidence>
<protein>
    <submittedName>
        <fullName evidence="3">Baseplate protein</fullName>
    </submittedName>
</protein>
<feature type="domain" description="Baseplate J-like central" evidence="2">
    <location>
        <begin position="199"/>
        <end position="268"/>
    </location>
</feature>
<accession>A0A2M7G5N1</accession>
<dbReference type="InterPro" id="IPR052726">
    <property type="entry name" value="Phage_Baseplate_Hub"/>
</dbReference>
<dbReference type="EMBL" id="PFFQ01000024">
    <property type="protein sequence ID" value="PIW17301.1"/>
    <property type="molecule type" value="Genomic_DNA"/>
</dbReference>
<evidence type="ECO:0000313" key="3">
    <source>
        <dbReference type="EMBL" id="PIW17301.1"/>
    </source>
</evidence>
<dbReference type="InterPro" id="IPR058531">
    <property type="entry name" value="Baseplate_J_M"/>
</dbReference>
<evidence type="ECO:0000259" key="2">
    <source>
        <dbReference type="Pfam" id="PF26078"/>
    </source>
</evidence>
<feature type="domain" description="Baseplate protein J-like barrel" evidence="1">
    <location>
        <begin position="98"/>
        <end position="179"/>
    </location>
</feature>
<dbReference type="InterPro" id="IPR014507">
    <property type="entry name" value="Baseplate_assembly_J_pred"/>
</dbReference>
<sequence>MSTLPQVIHEDSAQIVAELKAQYEALTEKTLYPAQVEQLMINLIAYREALLRAGINDSARQNLARYARSPMLEFLGELVNTYRLPAQAARTTLQFSLTLALVNNTLIRKGTRIQANNGAIFATIADAVIPAGQLSVLVSAEADTPGTEYNGLLPGTIKEPFDTLQTGLEAINTTTSSGGAEQEDIERFRLRVMLAMDQPSAGSGKSYRYIALSTDSRVIDVSVQVLAPGWVRLAVLADGDSEEIVAAVDRAVRADDTRPLTDRVDVIAAVAVAAPIEVTIIPRIGALVSSLLTASQAELNLHKIKLARTLGYDLVDSELSARLQNLGGIKKVVLAGANVPIQPHQYAVLSWPVPEFTEAESD</sequence>
<dbReference type="Proteomes" id="UP000231019">
    <property type="component" value="Unassembled WGS sequence"/>
</dbReference>